<accession>A0ABD5S315</accession>
<gene>
    <name evidence="1" type="ORF">ACFQE1_16790</name>
</gene>
<dbReference type="SUPFAM" id="SSF69025">
    <property type="entry name" value="Hypothetical protein MTH865"/>
    <property type="match status" value="1"/>
</dbReference>
<dbReference type="Gene3D" id="1.10.238.80">
    <property type="entry name" value="MTH865-like"/>
    <property type="match status" value="1"/>
</dbReference>
<dbReference type="Pfam" id="PF07747">
    <property type="entry name" value="MTH865"/>
    <property type="match status" value="1"/>
</dbReference>
<evidence type="ECO:0000313" key="1">
    <source>
        <dbReference type="EMBL" id="MFC6725991.1"/>
    </source>
</evidence>
<reference evidence="1 2" key="1">
    <citation type="journal article" date="2019" name="Int. J. Syst. Evol. Microbiol.">
        <title>The Global Catalogue of Microorganisms (GCM) 10K type strain sequencing project: providing services to taxonomists for standard genome sequencing and annotation.</title>
        <authorList>
            <consortium name="The Broad Institute Genomics Platform"/>
            <consortium name="The Broad Institute Genome Sequencing Center for Infectious Disease"/>
            <person name="Wu L."/>
            <person name="Ma J."/>
        </authorList>
    </citation>
    <scope>NUCLEOTIDE SEQUENCE [LARGE SCALE GENOMIC DNA]</scope>
    <source>
        <strain evidence="1 2">NBRC 111368</strain>
    </source>
</reference>
<keyword evidence="2" id="KW-1185">Reference proteome</keyword>
<protein>
    <submittedName>
        <fullName evidence="1">MTH865 family protein</fullName>
    </submittedName>
</protein>
<dbReference type="InterPro" id="IPR036825">
    <property type="entry name" value="MTH865-like_sf"/>
</dbReference>
<proteinExistence type="predicted"/>
<organism evidence="1 2">
    <name type="scientific">Halobium palmae</name>
    <dbReference type="NCBI Taxonomy" id="1776492"/>
    <lineage>
        <taxon>Archaea</taxon>
        <taxon>Methanobacteriati</taxon>
        <taxon>Methanobacteriota</taxon>
        <taxon>Stenosarchaea group</taxon>
        <taxon>Halobacteria</taxon>
        <taxon>Halobacteriales</taxon>
        <taxon>Haloferacaceae</taxon>
        <taxon>Halobium</taxon>
    </lineage>
</organism>
<comment type="caution">
    <text evidence="1">The sequence shown here is derived from an EMBL/GenBank/DDBJ whole genome shotgun (WGS) entry which is preliminary data.</text>
</comment>
<sequence length="89" mass="9599">MASEETEAELREQLLEAFSGADYPVSNQMDLVPALPNGPGTKFEAGDGEVSFTAMEMAAKLGSHQEFPYDSAESLVDDVMEGLRAEDII</sequence>
<dbReference type="AlphaFoldDB" id="A0ABD5S315"/>
<evidence type="ECO:0000313" key="2">
    <source>
        <dbReference type="Proteomes" id="UP001596328"/>
    </source>
</evidence>
<dbReference type="Proteomes" id="UP001596328">
    <property type="component" value="Unassembled WGS sequence"/>
</dbReference>
<name>A0ABD5S315_9EURY</name>
<dbReference type="InterPro" id="IPR024093">
    <property type="entry name" value="Uncharacterised_MTH865"/>
</dbReference>
<dbReference type="EMBL" id="JBHSWU010000821">
    <property type="protein sequence ID" value="MFC6725991.1"/>
    <property type="molecule type" value="Genomic_DNA"/>
</dbReference>